<dbReference type="InterPro" id="IPR041640">
    <property type="entry name" value="Tyrosinase_C"/>
</dbReference>
<evidence type="ECO:0000256" key="2">
    <source>
        <dbReference type="ARBA" id="ARBA00009928"/>
    </source>
</evidence>
<protein>
    <recommendedName>
        <fullName evidence="3">tyrosinase</fullName>
        <ecNumber evidence="3">1.14.18.1</ecNumber>
    </recommendedName>
</protein>
<dbReference type="AlphaFoldDB" id="S8A5L9"/>
<name>S8A5L9_DACHA</name>
<dbReference type="Gene3D" id="1.10.1280.10">
    <property type="entry name" value="Di-copper center containing domain from catechol oxidase"/>
    <property type="match status" value="1"/>
</dbReference>
<feature type="compositionally biased region" description="Basic and acidic residues" evidence="11">
    <location>
        <begin position="677"/>
        <end position="688"/>
    </location>
</feature>
<dbReference type="EMBL" id="AQGS01000576">
    <property type="protein sequence ID" value="EPS38104.1"/>
    <property type="molecule type" value="Genomic_DNA"/>
</dbReference>
<comment type="caution">
    <text evidence="14">The sequence shown here is derived from an EMBL/GenBank/DDBJ whole genome shotgun (WGS) entry which is preliminary data.</text>
</comment>
<dbReference type="PROSITE" id="PS00497">
    <property type="entry name" value="TYROSINASE_1"/>
    <property type="match status" value="1"/>
</dbReference>
<keyword evidence="4" id="KW-0479">Metal-binding</keyword>
<proteinExistence type="inferred from homology"/>
<dbReference type="eggNOG" id="ENOG502RYJI">
    <property type="taxonomic scope" value="Eukaryota"/>
</dbReference>
<keyword evidence="7" id="KW-0503">Monooxygenase</keyword>
<accession>S8A5L9</accession>
<evidence type="ECO:0000256" key="11">
    <source>
        <dbReference type="SAM" id="MobiDB-lite"/>
    </source>
</evidence>
<feature type="domain" description="Tyrosinase copper-binding" evidence="12">
    <location>
        <begin position="94"/>
        <end position="111"/>
    </location>
</feature>
<feature type="region of interest" description="Disordered" evidence="11">
    <location>
        <begin position="660"/>
        <end position="706"/>
    </location>
</feature>
<evidence type="ECO:0000256" key="7">
    <source>
        <dbReference type="ARBA" id="ARBA00023033"/>
    </source>
</evidence>
<dbReference type="GO" id="GO:0046872">
    <property type="term" value="F:metal ion binding"/>
    <property type="evidence" value="ECO:0007669"/>
    <property type="project" value="UniProtKB-KW"/>
</dbReference>
<feature type="compositionally biased region" description="Gly residues" evidence="11">
    <location>
        <begin position="667"/>
        <end position="676"/>
    </location>
</feature>
<feature type="compositionally biased region" description="Low complexity" evidence="11">
    <location>
        <begin position="557"/>
        <end position="583"/>
    </location>
</feature>
<evidence type="ECO:0000259" key="12">
    <source>
        <dbReference type="PROSITE" id="PS00497"/>
    </source>
</evidence>
<comment type="cofactor">
    <cofactor evidence="1">
        <name>Cu(2+)</name>
        <dbReference type="ChEBI" id="CHEBI:29036"/>
    </cofactor>
</comment>
<evidence type="ECO:0000256" key="8">
    <source>
        <dbReference type="ARBA" id="ARBA00023101"/>
    </source>
</evidence>
<evidence type="ECO:0000256" key="4">
    <source>
        <dbReference type="ARBA" id="ARBA00022723"/>
    </source>
</evidence>
<comment type="catalytic activity">
    <reaction evidence="9">
        <text>2 L-dopa + O2 = 2 L-dopaquinone + 2 H2O</text>
        <dbReference type="Rhea" id="RHEA:34287"/>
        <dbReference type="ChEBI" id="CHEBI:15377"/>
        <dbReference type="ChEBI" id="CHEBI:15379"/>
        <dbReference type="ChEBI" id="CHEBI:57504"/>
        <dbReference type="ChEBI" id="CHEBI:57924"/>
        <dbReference type="EC" id="1.14.18.1"/>
    </reaction>
</comment>
<evidence type="ECO:0000256" key="10">
    <source>
        <dbReference type="ARBA" id="ARBA00048881"/>
    </source>
</evidence>
<keyword evidence="15" id="KW-1185">Reference proteome</keyword>
<dbReference type="Proteomes" id="UP000015100">
    <property type="component" value="Unassembled WGS sequence"/>
</dbReference>
<dbReference type="InterPro" id="IPR050316">
    <property type="entry name" value="Tyrosinase/Hemocyanin"/>
</dbReference>
<dbReference type="HOGENOM" id="CLU_013691_1_2_1"/>
<dbReference type="PANTHER" id="PTHR11474:SF76">
    <property type="entry name" value="SHKT DOMAIN-CONTAINING PROTEIN"/>
    <property type="match status" value="1"/>
</dbReference>
<gene>
    <name evidence="14" type="ORF">H072_8125</name>
</gene>
<comment type="similarity">
    <text evidence="2">Belongs to the tyrosinase family.</text>
</comment>
<dbReference type="PRINTS" id="PR00092">
    <property type="entry name" value="TYROSINASE"/>
</dbReference>
<dbReference type="EC" id="1.14.18.1" evidence="3"/>
<dbReference type="GO" id="GO:0004503">
    <property type="term" value="F:tyrosinase activity"/>
    <property type="evidence" value="ECO:0007669"/>
    <property type="project" value="UniProtKB-EC"/>
</dbReference>
<feature type="compositionally biased region" description="Low complexity" evidence="11">
    <location>
        <begin position="612"/>
        <end position="630"/>
    </location>
</feature>
<evidence type="ECO:0000256" key="5">
    <source>
        <dbReference type="ARBA" id="ARBA00023002"/>
    </source>
</evidence>
<keyword evidence="6" id="KW-0186">Copper</keyword>
<dbReference type="SUPFAM" id="SSF48056">
    <property type="entry name" value="Di-copper centre-containing domain"/>
    <property type="match status" value="1"/>
</dbReference>
<sequence length="883" mass="97242">MSSGGTYAITGVQTGRGQDNSSPIRQEIDAWSADPANVDQVNLYLQALASFQLMPVSDKLSYFQVAGIHGEPFRPWDENTPADPRTRWRGYCTHASVLFPTWHRPYLALYEQILHSIMTQIVATYPDNLRPRYQAAADAFRIPYWDFGQLKTRGGVTSLNVPYLCTLPSVEVFTPTGMSTIDNPLYSFKFSGPPQGVTSFQDQDGNFYPFSTSVGTSRYPPQYNARDPTVTAQWTQGYVDNEAITQALQNLSSLGEDVYRSFTTNNYTWYSSTQQSNPPAPNSYQSLEAIHNEIHGIVGGGGHMSWNTVSSFDPIFWLHHCNVDRLFAIWQVIYPTSWFDSPSAQLRDDRGTWSIPAGTRETPNTPLTPFHKDNMGGVFNSNEIRDWNRFGSSYTELQQWLPKYRDASGQFNPTLYRNDVIDQVTNLYSRVQSRVRRTRVPQNRLFASAQSGPQNLTGGSNTMFAAMPATQSSPFAPPPQPTFSPASTSQATTAQAQQFAPPPTQQFAPPPTQSLDQAQHFSPPPTQGQQFAPPPMQTQQFAPPPTQEQPFAPPPNQTTTQQPPNTLHQQFAPPQQAGPAQKQSGLRGLMSSAQKHLGEAVAAGREAATHGNNPNPQQQQQQQQQQPLQPGAKPSGASALATKFGGIVGGGFHMAQERLGSKKQSGAPGGAPGGSRGIDDEPGHEGGELSRGFGDMNLGQPHGGEPLTYHEYDANIRFERFDLGGRPFTIHIFIGDFNPDPKTWMWDKNRVGGVFNFAAGVQRSDGSACSNCEQQQEDHTIVTGQVSLTTALLDDVEDPANGLNSLIPEEVIPYLQRHLHWRITDPNGREIPRDLLRTLKISVVECSATLPTQPGEFIHYGDHRVLDIVTEGRPGGKAASDGY</sequence>
<dbReference type="STRING" id="1284197.S8A5L9"/>
<dbReference type="PROSITE" id="PS00498">
    <property type="entry name" value="TYROSINASE_2"/>
    <property type="match status" value="1"/>
</dbReference>
<feature type="region of interest" description="Disordered" evidence="11">
    <location>
        <begin position="443"/>
        <end position="644"/>
    </location>
</feature>
<dbReference type="OMA" id="YHEYDAN"/>
<dbReference type="PANTHER" id="PTHR11474">
    <property type="entry name" value="TYROSINASE FAMILY MEMBER"/>
    <property type="match status" value="1"/>
</dbReference>
<evidence type="ECO:0000256" key="1">
    <source>
        <dbReference type="ARBA" id="ARBA00001973"/>
    </source>
</evidence>
<evidence type="ECO:0000256" key="3">
    <source>
        <dbReference type="ARBA" id="ARBA00011906"/>
    </source>
</evidence>
<feature type="compositionally biased region" description="Pro residues" evidence="11">
    <location>
        <begin position="522"/>
        <end position="556"/>
    </location>
</feature>
<dbReference type="GO" id="GO:0042438">
    <property type="term" value="P:melanin biosynthetic process"/>
    <property type="evidence" value="ECO:0007669"/>
    <property type="project" value="UniProtKB-KW"/>
</dbReference>
<evidence type="ECO:0000313" key="14">
    <source>
        <dbReference type="EMBL" id="EPS38104.1"/>
    </source>
</evidence>
<feature type="region of interest" description="Disordered" evidence="11">
    <location>
        <begin position="1"/>
        <end position="23"/>
    </location>
</feature>
<feature type="compositionally biased region" description="Low complexity" evidence="11">
    <location>
        <begin position="483"/>
        <end position="499"/>
    </location>
</feature>
<feature type="compositionally biased region" description="Polar residues" evidence="11">
    <location>
        <begin position="448"/>
        <end position="463"/>
    </location>
</feature>
<dbReference type="InterPro" id="IPR008922">
    <property type="entry name" value="Di-copper_centre_dom_sf"/>
</dbReference>
<reference evidence="15" key="2">
    <citation type="submission" date="2013-04" db="EMBL/GenBank/DDBJ databases">
        <title>Genomic mechanisms accounting for the adaptation to parasitism in nematode-trapping fungi.</title>
        <authorList>
            <person name="Ahren D.G."/>
        </authorList>
    </citation>
    <scope>NUCLEOTIDE SEQUENCE [LARGE SCALE GENOMIC DNA]</scope>
    <source>
        <strain evidence="15">CBS 200.50</strain>
    </source>
</reference>
<dbReference type="InterPro" id="IPR002227">
    <property type="entry name" value="Tyrosinase_Cu-bd"/>
</dbReference>
<evidence type="ECO:0000256" key="9">
    <source>
        <dbReference type="ARBA" id="ARBA00048233"/>
    </source>
</evidence>
<keyword evidence="8" id="KW-0470">Melanin biosynthesis</keyword>
<keyword evidence="5" id="KW-0560">Oxidoreductase</keyword>
<dbReference type="Gene3D" id="2.60.310.20">
    <property type="match status" value="1"/>
</dbReference>
<organism evidence="14 15">
    <name type="scientific">Dactylellina haptotyla (strain CBS 200.50)</name>
    <name type="common">Nematode-trapping fungus</name>
    <name type="synonym">Monacrosporium haptotylum</name>
    <dbReference type="NCBI Taxonomy" id="1284197"/>
    <lineage>
        <taxon>Eukaryota</taxon>
        <taxon>Fungi</taxon>
        <taxon>Dikarya</taxon>
        <taxon>Ascomycota</taxon>
        <taxon>Pezizomycotina</taxon>
        <taxon>Orbiliomycetes</taxon>
        <taxon>Orbiliales</taxon>
        <taxon>Orbiliaceae</taxon>
        <taxon>Dactylellina</taxon>
    </lineage>
</organism>
<evidence type="ECO:0000256" key="6">
    <source>
        <dbReference type="ARBA" id="ARBA00023008"/>
    </source>
</evidence>
<comment type="catalytic activity">
    <reaction evidence="10">
        <text>L-tyrosine + O2 = L-dopaquinone + H2O</text>
        <dbReference type="Rhea" id="RHEA:18117"/>
        <dbReference type="ChEBI" id="CHEBI:15377"/>
        <dbReference type="ChEBI" id="CHEBI:15379"/>
        <dbReference type="ChEBI" id="CHEBI:57924"/>
        <dbReference type="ChEBI" id="CHEBI:58315"/>
        <dbReference type="EC" id="1.14.18.1"/>
    </reaction>
</comment>
<feature type="compositionally biased region" description="Pro residues" evidence="11">
    <location>
        <begin position="500"/>
        <end position="512"/>
    </location>
</feature>
<dbReference type="OrthoDB" id="1658288at2759"/>
<evidence type="ECO:0000313" key="15">
    <source>
        <dbReference type="Proteomes" id="UP000015100"/>
    </source>
</evidence>
<evidence type="ECO:0000259" key="13">
    <source>
        <dbReference type="PROSITE" id="PS00498"/>
    </source>
</evidence>
<feature type="domain" description="Tyrosinase copper-binding" evidence="13">
    <location>
        <begin position="313"/>
        <end position="324"/>
    </location>
</feature>
<dbReference type="Pfam" id="PF18132">
    <property type="entry name" value="Tyrosinase_C"/>
    <property type="match status" value="1"/>
</dbReference>
<reference evidence="14 15" key="1">
    <citation type="journal article" date="2013" name="PLoS Genet.">
        <title>Genomic mechanisms accounting for the adaptation to parasitism in nematode-trapping fungi.</title>
        <authorList>
            <person name="Meerupati T."/>
            <person name="Andersson K.M."/>
            <person name="Friman E."/>
            <person name="Kumar D."/>
            <person name="Tunlid A."/>
            <person name="Ahren D."/>
        </authorList>
    </citation>
    <scope>NUCLEOTIDE SEQUENCE [LARGE SCALE GENOMIC DNA]</scope>
    <source>
        <strain evidence="14 15">CBS 200.50</strain>
    </source>
</reference>
<dbReference type="Pfam" id="PF00264">
    <property type="entry name" value="Tyrosinase"/>
    <property type="match status" value="1"/>
</dbReference>